<dbReference type="Gene3D" id="2.60.40.10">
    <property type="entry name" value="Immunoglobulins"/>
    <property type="match status" value="2"/>
</dbReference>
<dbReference type="NCBIfam" id="TIGR04183">
    <property type="entry name" value="Por_Secre_tail"/>
    <property type="match status" value="1"/>
</dbReference>
<feature type="domain" description="Secretion system C-terminal sorting" evidence="3">
    <location>
        <begin position="569"/>
        <end position="640"/>
    </location>
</feature>
<reference evidence="4 5" key="1">
    <citation type="submission" date="2018-06" db="EMBL/GenBank/DDBJ databases">
        <title>The draft genome sequence of Crocinitomix sp. SM1701.</title>
        <authorList>
            <person name="Zhang X."/>
        </authorList>
    </citation>
    <scope>NUCLEOTIDE SEQUENCE [LARGE SCALE GENOMIC DNA]</scope>
    <source>
        <strain evidence="4 5">SM1701</strain>
    </source>
</reference>
<dbReference type="RefSeq" id="WP_111064506.1">
    <property type="nucleotide sequence ID" value="NZ_JBHUCU010000016.1"/>
</dbReference>
<feature type="chain" id="PRO_5015897142" description="Secretion system C-terminal sorting domain-containing protein" evidence="2">
    <location>
        <begin position="19"/>
        <end position="641"/>
    </location>
</feature>
<evidence type="ECO:0000313" key="5">
    <source>
        <dbReference type="Proteomes" id="UP000249248"/>
    </source>
</evidence>
<proteinExistence type="predicted"/>
<comment type="caution">
    <text evidence="4">The sequence shown here is derived from an EMBL/GenBank/DDBJ whole genome shotgun (WGS) entry which is preliminary data.</text>
</comment>
<organism evidence="4 5">
    <name type="scientific">Putridiphycobacter roseus</name>
    <dbReference type="NCBI Taxonomy" id="2219161"/>
    <lineage>
        <taxon>Bacteria</taxon>
        <taxon>Pseudomonadati</taxon>
        <taxon>Bacteroidota</taxon>
        <taxon>Flavobacteriia</taxon>
        <taxon>Flavobacteriales</taxon>
        <taxon>Crocinitomicaceae</taxon>
        <taxon>Putridiphycobacter</taxon>
    </lineage>
</organism>
<feature type="signal peptide" evidence="2">
    <location>
        <begin position="1"/>
        <end position="18"/>
    </location>
</feature>
<evidence type="ECO:0000313" key="4">
    <source>
        <dbReference type="EMBL" id="PZE15876.1"/>
    </source>
</evidence>
<dbReference type="OrthoDB" id="1081439at2"/>
<keyword evidence="5" id="KW-1185">Reference proteome</keyword>
<evidence type="ECO:0000259" key="3">
    <source>
        <dbReference type="Pfam" id="PF18962"/>
    </source>
</evidence>
<dbReference type="AlphaFoldDB" id="A0A2W1NCM6"/>
<dbReference type="InterPro" id="IPR035986">
    <property type="entry name" value="PKD_dom_sf"/>
</dbReference>
<dbReference type="Proteomes" id="UP000249248">
    <property type="component" value="Unassembled WGS sequence"/>
</dbReference>
<dbReference type="InterPro" id="IPR013783">
    <property type="entry name" value="Ig-like_fold"/>
</dbReference>
<dbReference type="Pfam" id="PF18962">
    <property type="entry name" value="Por_Secre_tail"/>
    <property type="match status" value="1"/>
</dbReference>
<gene>
    <name evidence="4" type="ORF">DNU06_15975</name>
</gene>
<sequence>MRYLIISIAFLLSFSLHCQTINSGEYFFDSDPGYGNGTPIPSFTASNNVNFNFTANTTGLAAGYHFLYIRFKDSNNEWGIYAKRAIHILAPIPTVSAPPNITFAEYFFDTDPGYGNGIAFPSFTANDSVDLNFLANTSGLSAGYHKIFIRLKDENEEWSIYAGRTIYIMEQAANTMASVNITNAEYFFDTDPGYGNGVMLPSFAPSDTVDHLFSAPTTNLAAGVHQLYVRYKDSLGEWGIYAGRAFEVLNCSNPIPNFTVQSNCAGDSITLVNTSTNADSLYLWDFNDDQVWDNFTAGNVTFFPAFTDSGKVKLKLVNKVGCTDSISLTIILPQPQDTLLDLIACDSALINGNWYFTNQLVIDTLVTNAGCDSIVKTNLSLYSGSNSSISVTACNSYTLANGTVITNSGTYADTTSSVNGCDSIITTVLTINPVGATSTTLTVCDFYISPTGNMLTNTGIYKDTITTSNGCDSIITTNLTVNSITAGTISFNAGSLFVNATAASYQWLDCDNLFSEISGATNPSFSPTINGNYACKVIGVNGCVDTTSCTMVNNVGLNEGSTNEHAILIYPNPTTDILIVEMDEQKALDIKIYDAVGKVVYSQSTSNTAKVEINISELAAGQYYIHLSNNLCYTSEKIVIH</sequence>
<keyword evidence="1 2" id="KW-0732">Signal</keyword>
<protein>
    <recommendedName>
        <fullName evidence="3">Secretion system C-terminal sorting domain-containing protein</fullName>
    </recommendedName>
</protein>
<evidence type="ECO:0000256" key="2">
    <source>
        <dbReference type="SAM" id="SignalP"/>
    </source>
</evidence>
<accession>A0A2W1NCM6</accession>
<evidence type="ECO:0000256" key="1">
    <source>
        <dbReference type="ARBA" id="ARBA00022729"/>
    </source>
</evidence>
<dbReference type="EMBL" id="QKSB01000015">
    <property type="protein sequence ID" value="PZE15876.1"/>
    <property type="molecule type" value="Genomic_DNA"/>
</dbReference>
<dbReference type="Gene3D" id="2.60.40.3080">
    <property type="match status" value="1"/>
</dbReference>
<dbReference type="SUPFAM" id="SSF49299">
    <property type="entry name" value="PKD domain"/>
    <property type="match status" value="1"/>
</dbReference>
<dbReference type="InterPro" id="IPR026444">
    <property type="entry name" value="Secre_tail"/>
</dbReference>
<name>A0A2W1NCM6_9FLAO</name>